<organism evidence="5 6">
    <name type="scientific">Chromobacterium sinusclupearum</name>
    <dbReference type="NCBI Taxonomy" id="2077146"/>
    <lineage>
        <taxon>Bacteria</taxon>
        <taxon>Pseudomonadati</taxon>
        <taxon>Pseudomonadota</taxon>
        <taxon>Betaproteobacteria</taxon>
        <taxon>Neisseriales</taxon>
        <taxon>Chromobacteriaceae</taxon>
        <taxon>Chromobacterium</taxon>
    </lineage>
</organism>
<dbReference type="InterPro" id="IPR004089">
    <property type="entry name" value="MCPsignal_dom"/>
</dbReference>
<evidence type="ECO:0000256" key="1">
    <source>
        <dbReference type="ARBA" id="ARBA00023224"/>
    </source>
</evidence>
<name>A0A2K4MQT4_9NEIS</name>
<dbReference type="PANTHER" id="PTHR32089:SF112">
    <property type="entry name" value="LYSOZYME-LIKE PROTEIN-RELATED"/>
    <property type="match status" value="1"/>
</dbReference>
<dbReference type="RefSeq" id="WP_103318607.1">
    <property type="nucleotide sequence ID" value="NZ_PPTF01000020.1"/>
</dbReference>
<dbReference type="GO" id="GO:0007165">
    <property type="term" value="P:signal transduction"/>
    <property type="evidence" value="ECO:0007669"/>
    <property type="project" value="UniProtKB-KW"/>
</dbReference>
<dbReference type="PANTHER" id="PTHR32089">
    <property type="entry name" value="METHYL-ACCEPTING CHEMOTAXIS PROTEIN MCPB"/>
    <property type="match status" value="1"/>
</dbReference>
<gene>
    <name evidence="5" type="ORF">C2134_06705</name>
</gene>
<dbReference type="GO" id="GO:0016020">
    <property type="term" value="C:membrane"/>
    <property type="evidence" value="ECO:0007669"/>
    <property type="project" value="InterPro"/>
</dbReference>
<dbReference type="SUPFAM" id="SSF58104">
    <property type="entry name" value="Methyl-accepting chemotaxis protein (MCP) signaling domain"/>
    <property type="match status" value="1"/>
</dbReference>
<evidence type="ECO:0000259" key="4">
    <source>
        <dbReference type="PROSITE" id="PS50111"/>
    </source>
</evidence>
<evidence type="ECO:0000313" key="6">
    <source>
        <dbReference type="Proteomes" id="UP000236416"/>
    </source>
</evidence>
<sequence>MDAVSMIAFVCAGLCLALSVVVGALAWRAAARHRLQLSERDARIAELERLEPPERVAERYRQQLEAAEAAHGRKLDEMKAQLAQLEAEAQRLAEAARESARRESRDEALQALQSVRAEMRQEQATLAGDVELLLGLVQTIERWHEEMQAILVNNRRLKEQNEDFSTIVKNVVMLALNASIEAARAGEYGRGFSVVADGVRQLASNAADLSGEYKKNLERNDLVTTTTFQDLQACGNMIRTAVFGLKASSERILAKLESGETV</sequence>
<keyword evidence="1 2" id="KW-0807">Transducer</keyword>
<dbReference type="Gene3D" id="1.10.287.950">
    <property type="entry name" value="Methyl-accepting chemotaxis protein"/>
    <property type="match status" value="1"/>
</dbReference>
<keyword evidence="3" id="KW-0175">Coiled coil</keyword>
<protein>
    <submittedName>
        <fullName evidence="5">Chemotaxis protein</fullName>
    </submittedName>
</protein>
<feature type="domain" description="Methyl-accepting transducer" evidence="4">
    <location>
        <begin position="62"/>
        <end position="218"/>
    </location>
</feature>
<evidence type="ECO:0000256" key="2">
    <source>
        <dbReference type="PROSITE-ProRule" id="PRU00284"/>
    </source>
</evidence>
<dbReference type="Proteomes" id="UP000236416">
    <property type="component" value="Unassembled WGS sequence"/>
</dbReference>
<proteinExistence type="predicted"/>
<dbReference type="AlphaFoldDB" id="A0A2K4MQT4"/>
<evidence type="ECO:0000313" key="5">
    <source>
        <dbReference type="EMBL" id="POA99451.1"/>
    </source>
</evidence>
<reference evidence="5 6" key="1">
    <citation type="submission" date="2018-01" db="EMBL/GenBank/DDBJ databases">
        <title>Genomic Sequence of Chromobacterium MWU13-2610 from wild cranberry bogs within the Cape Cod National Seashore.</title>
        <authorList>
            <person name="O'Hara-Hanley K."/>
            <person name="Soby S."/>
            <person name="Harrison A."/>
        </authorList>
    </citation>
    <scope>NUCLEOTIDE SEQUENCE [LARGE SCALE GENOMIC DNA]</scope>
    <source>
        <strain evidence="5 6">MWU13-2610</strain>
    </source>
</reference>
<evidence type="ECO:0000256" key="3">
    <source>
        <dbReference type="SAM" id="Coils"/>
    </source>
</evidence>
<dbReference type="Pfam" id="PF00015">
    <property type="entry name" value="MCPsignal"/>
    <property type="match status" value="1"/>
</dbReference>
<feature type="coiled-coil region" evidence="3">
    <location>
        <begin position="57"/>
        <end position="160"/>
    </location>
</feature>
<dbReference type="EMBL" id="PPTF01000020">
    <property type="protein sequence ID" value="POA99451.1"/>
    <property type="molecule type" value="Genomic_DNA"/>
</dbReference>
<accession>A0A2K4MQT4</accession>
<keyword evidence="6" id="KW-1185">Reference proteome</keyword>
<dbReference type="PROSITE" id="PS50111">
    <property type="entry name" value="CHEMOTAXIS_TRANSDUC_2"/>
    <property type="match status" value="1"/>
</dbReference>
<comment type="caution">
    <text evidence="5">The sequence shown here is derived from an EMBL/GenBank/DDBJ whole genome shotgun (WGS) entry which is preliminary data.</text>
</comment>